<evidence type="ECO:0000313" key="2">
    <source>
        <dbReference type="EMBL" id="OJT04587.1"/>
    </source>
</evidence>
<comment type="caution">
    <text evidence="2">The sequence shown here is derived from an EMBL/GenBank/DDBJ whole genome shotgun (WGS) entry which is preliminary data.</text>
</comment>
<proteinExistence type="predicted"/>
<keyword evidence="3" id="KW-1185">Reference proteome</keyword>
<accession>A0A1M2VAN5</accession>
<dbReference type="OMA" id="CNIINTF"/>
<gene>
    <name evidence="2" type="ORF">TRAPUB_4702</name>
</gene>
<evidence type="ECO:0000313" key="3">
    <source>
        <dbReference type="Proteomes" id="UP000184267"/>
    </source>
</evidence>
<sequence>MLPDLNPTIELVSDSTGANTVTVLRTLHSVVFRDLSGGRGWQHVQYGYSDYYNLLCNIINTFNTHHDILYPFLQESSWNLSPRYRDRFDDLRRRLEKEKEKEKGRNVSSEALIDARLRYRDTDTTSNNLKVAMDRHINRCVELHAAAAAAAVAAAAKAARVPPHPSSPPSGSS</sequence>
<name>A0A1M2VAN5_TRAPU</name>
<dbReference type="OrthoDB" id="10505456at2759"/>
<reference evidence="2 3" key="1">
    <citation type="submission" date="2016-10" db="EMBL/GenBank/DDBJ databases">
        <title>Genome sequence of the basidiomycete white-rot fungus Trametes pubescens.</title>
        <authorList>
            <person name="Makela M.R."/>
            <person name="Granchi Z."/>
            <person name="Peng M."/>
            <person name="De Vries R.P."/>
            <person name="Grigoriev I."/>
            <person name="Riley R."/>
            <person name="Hilden K."/>
        </authorList>
    </citation>
    <scope>NUCLEOTIDE SEQUENCE [LARGE SCALE GENOMIC DNA]</scope>
    <source>
        <strain evidence="2 3">FBCC735</strain>
    </source>
</reference>
<feature type="compositionally biased region" description="Pro residues" evidence="1">
    <location>
        <begin position="162"/>
        <end position="173"/>
    </location>
</feature>
<dbReference type="Proteomes" id="UP000184267">
    <property type="component" value="Unassembled WGS sequence"/>
</dbReference>
<organism evidence="2 3">
    <name type="scientific">Trametes pubescens</name>
    <name type="common">White-rot fungus</name>
    <dbReference type="NCBI Taxonomy" id="154538"/>
    <lineage>
        <taxon>Eukaryota</taxon>
        <taxon>Fungi</taxon>
        <taxon>Dikarya</taxon>
        <taxon>Basidiomycota</taxon>
        <taxon>Agaricomycotina</taxon>
        <taxon>Agaricomycetes</taxon>
        <taxon>Polyporales</taxon>
        <taxon>Polyporaceae</taxon>
        <taxon>Trametes</taxon>
    </lineage>
</organism>
<dbReference type="AlphaFoldDB" id="A0A1M2VAN5"/>
<dbReference type="EMBL" id="MNAD01001537">
    <property type="protein sequence ID" value="OJT04587.1"/>
    <property type="molecule type" value="Genomic_DNA"/>
</dbReference>
<protein>
    <submittedName>
        <fullName evidence="2">Uncharacterized protein</fullName>
    </submittedName>
</protein>
<evidence type="ECO:0000256" key="1">
    <source>
        <dbReference type="SAM" id="MobiDB-lite"/>
    </source>
</evidence>
<feature type="region of interest" description="Disordered" evidence="1">
    <location>
        <begin position="154"/>
        <end position="173"/>
    </location>
</feature>